<reference evidence="2" key="1">
    <citation type="journal article" date="2021" name="G3 (Bethesda)">
        <title>Genome and transcriptome analysis of the beet armyworm Spodoptera exigua reveals targets for pest control. .</title>
        <authorList>
            <person name="Simon S."/>
            <person name="Breeschoten T."/>
            <person name="Jansen H.J."/>
            <person name="Dirks R.P."/>
            <person name="Schranz M.E."/>
            <person name="Ros V.I.D."/>
        </authorList>
    </citation>
    <scope>NUCLEOTIDE SEQUENCE</scope>
    <source>
        <strain evidence="2">TB_SE_WUR_2020</strain>
    </source>
</reference>
<dbReference type="Proteomes" id="UP000814243">
    <property type="component" value="Unassembled WGS sequence"/>
</dbReference>
<protein>
    <submittedName>
        <fullName evidence="2">Uncharacterized protein</fullName>
    </submittedName>
</protein>
<gene>
    <name evidence="2" type="ORF">HF086_001170</name>
</gene>
<evidence type="ECO:0000313" key="2">
    <source>
        <dbReference type="EMBL" id="KAH9631832.1"/>
    </source>
</evidence>
<dbReference type="AlphaFoldDB" id="A0A922SBP1"/>
<dbReference type="EMBL" id="JACEFF010000743">
    <property type="protein sequence ID" value="KAH9631832.1"/>
    <property type="molecule type" value="Genomic_DNA"/>
</dbReference>
<feature type="region of interest" description="Disordered" evidence="1">
    <location>
        <begin position="47"/>
        <end position="83"/>
    </location>
</feature>
<sequence length="102" mass="10954">MWKLVDAGGRLRGYLSWLARCSLWCWTVTPSTILATGQDFAGSHHRVPEDIQSQGATATDKIPWEGADEESVGSDGGGGEAGAVSARHVRRYIGRKPARGCL</sequence>
<comment type="caution">
    <text evidence="2">The sequence shown here is derived from an EMBL/GenBank/DDBJ whole genome shotgun (WGS) entry which is preliminary data.</text>
</comment>
<name>A0A922SBP1_SPOEX</name>
<evidence type="ECO:0000313" key="3">
    <source>
        <dbReference type="Proteomes" id="UP000814243"/>
    </source>
</evidence>
<proteinExistence type="predicted"/>
<evidence type="ECO:0000256" key="1">
    <source>
        <dbReference type="SAM" id="MobiDB-lite"/>
    </source>
</evidence>
<accession>A0A922SBP1</accession>
<organism evidence="2 3">
    <name type="scientific">Spodoptera exigua</name>
    <name type="common">Beet armyworm</name>
    <name type="synonym">Noctua fulgens</name>
    <dbReference type="NCBI Taxonomy" id="7107"/>
    <lineage>
        <taxon>Eukaryota</taxon>
        <taxon>Metazoa</taxon>
        <taxon>Ecdysozoa</taxon>
        <taxon>Arthropoda</taxon>
        <taxon>Hexapoda</taxon>
        <taxon>Insecta</taxon>
        <taxon>Pterygota</taxon>
        <taxon>Neoptera</taxon>
        <taxon>Endopterygota</taxon>
        <taxon>Lepidoptera</taxon>
        <taxon>Glossata</taxon>
        <taxon>Ditrysia</taxon>
        <taxon>Noctuoidea</taxon>
        <taxon>Noctuidae</taxon>
        <taxon>Amphipyrinae</taxon>
        <taxon>Spodoptera</taxon>
    </lineage>
</organism>